<reference evidence="1 2" key="1">
    <citation type="journal article" date="2013" name="PLoS Genet.">
        <title>Comparative genome structure, secondary metabolite, and effector coding capacity across Cochliobolus pathogens.</title>
        <authorList>
            <person name="Condon B.J."/>
            <person name="Leng Y."/>
            <person name="Wu D."/>
            <person name="Bushley K.E."/>
            <person name="Ohm R.A."/>
            <person name="Otillar R."/>
            <person name="Martin J."/>
            <person name="Schackwitz W."/>
            <person name="Grimwood J."/>
            <person name="MohdZainudin N."/>
            <person name="Xue C."/>
            <person name="Wang R."/>
            <person name="Manning V.A."/>
            <person name="Dhillon B."/>
            <person name="Tu Z.J."/>
            <person name="Steffenson B.J."/>
            <person name="Salamov A."/>
            <person name="Sun H."/>
            <person name="Lowry S."/>
            <person name="LaButti K."/>
            <person name="Han J."/>
            <person name="Copeland A."/>
            <person name="Lindquist E."/>
            <person name="Barry K."/>
            <person name="Schmutz J."/>
            <person name="Baker S.E."/>
            <person name="Ciuffetti L.M."/>
            <person name="Grigoriev I.V."/>
            <person name="Zhong S."/>
            <person name="Turgeon B.G."/>
        </authorList>
    </citation>
    <scope>NUCLEOTIDE SEQUENCE [LARGE SCALE GENOMIC DNA]</scope>
    <source>
        <strain evidence="1 2">26-R-13</strain>
    </source>
</reference>
<proteinExistence type="predicted"/>
<keyword evidence="2" id="KW-1185">Reference proteome</keyword>
<protein>
    <submittedName>
        <fullName evidence="1">Uncharacterized protein</fullName>
    </submittedName>
</protein>
<dbReference type="RefSeq" id="XP_007715321.1">
    <property type="nucleotide sequence ID" value="XM_007717131.1"/>
</dbReference>
<gene>
    <name evidence="1" type="ORF">COCCADRAFT_104108</name>
</gene>
<organism evidence="1 2">
    <name type="scientific">Cochliobolus carbonum (strain 26-R-13)</name>
    <name type="common">Maize leaf spot fungus</name>
    <name type="synonym">Bipolaris zeicola</name>
    <dbReference type="NCBI Taxonomy" id="930089"/>
    <lineage>
        <taxon>Eukaryota</taxon>
        <taxon>Fungi</taxon>
        <taxon>Dikarya</taxon>
        <taxon>Ascomycota</taxon>
        <taxon>Pezizomycotina</taxon>
        <taxon>Dothideomycetes</taxon>
        <taxon>Pleosporomycetidae</taxon>
        <taxon>Pleosporales</taxon>
        <taxon>Pleosporineae</taxon>
        <taxon>Pleosporaceae</taxon>
        <taxon>Bipolaris</taxon>
    </lineage>
</organism>
<dbReference type="EMBL" id="KI964703">
    <property type="protein sequence ID" value="EUC30377.1"/>
    <property type="molecule type" value="Genomic_DNA"/>
</dbReference>
<dbReference type="GeneID" id="19142916"/>
<name>W6XS76_COCC2</name>
<dbReference type="KEGG" id="bze:COCCADRAFT_104108"/>
<dbReference type="AlphaFoldDB" id="W6XS76"/>
<dbReference type="HOGENOM" id="CLU_2739654_0_0_1"/>
<evidence type="ECO:0000313" key="1">
    <source>
        <dbReference type="EMBL" id="EUC30377.1"/>
    </source>
</evidence>
<accession>W6XS76</accession>
<sequence length="71" mass="8369">MVILDSDYYRNQAGFWLFPSSCRTYTFIVEHKFEGTIARVRIVKPYGLSSVRRYYGFACYWTPHGILLHVA</sequence>
<dbReference type="Proteomes" id="UP000053841">
    <property type="component" value="Unassembled WGS sequence"/>
</dbReference>
<evidence type="ECO:0000313" key="2">
    <source>
        <dbReference type="Proteomes" id="UP000053841"/>
    </source>
</evidence>